<organism evidence="1 2">
    <name type="scientific">Megalodesulfovibrio gigas (strain ATCC 19364 / DSM 1382 / NCIMB 9332 / VKM B-1759)</name>
    <name type="common">Desulfovibrio gigas</name>
    <dbReference type="NCBI Taxonomy" id="1121448"/>
    <lineage>
        <taxon>Bacteria</taxon>
        <taxon>Pseudomonadati</taxon>
        <taxon>Thermodesulfobacteriota</taxon>
        <taxon>Desulfovibrionia</taxon>
        <taxon>Desulfovibrionales</taxon>
        <taxon>Desulfovibrionaceae</taxon>
        <taxon>Megalodesulfovibrio</taxon>
    </lineage>
</organism>
<keyword evidence="2" id="KW-1185">Reference proteome</keyword>
<gene>
    <name evidence="1" type="primary">csb2</name>
    <name evidence="1" type="ORF">DGI_2449</name>
</gene>
<dbReference type="RefSeq" id="WP_021761179.1">
    <property type="nucleotide sequence ID" value="NC_022444.1"/>
</dbReference>
<dbReference type="KEGG" id="dgg:DGI_2449"/>
<dbReference type="AlphaFoldDB" id="T2GE64"/>
<name>T2GE64_MEGG1</name>
<sequence length="475" mass="51979">MLAIEVQFLTGRYVATDYRSRETPEWPPHPDRLFSALLAVAAEAGGVASDGNGGVDEASMVALRWLESQPPPMLHAGTAHARNAPIVYVPVDDDFTVKQKGCVLPETRTRQPRQFPSVTLEAPTVCFIWPEAEPEPAIRKTLAALVSRLGRLGHSSSLVQTRLTESPPLPTHVPDARAGDMTLRVPTPGRLALLQHLFAVGRRPTPGALVRYRKVQDAPAEAMAQGPFVEMIVFEKIAGPAIDIAFTVAVTSVMRDAVIKAAGMVTGQVPELLHGHGETPHVAYAALPFVGHRHADGHLMGVAALLPRGVDKATRRTVLRCMARVSQLQFRQLGAWEVRPRPMDSMTRALMPETWTRPSRTWVTVSPVLLDRHPKKHLSAERILLESLTRAGLPAPDSLALDEAPMLAGSCNSRAFEQRHKPDLPRRFATHVTLTFATPVIGPLLLGAGRYFGLGLFRPCDGEVRQERQELRHAS</sequence>
<dbReference type="Pfam" id="PF09609">
    <property type="entry name" value="Cas_GSU0054"/>
    <property type="match status" value="1"/>
</dbReference>
<dbReference type="InterPro" id="IPR019089">
    <property type="entry name" value="Cas_GSU0054"/>
</dbReference>
<dbReference type="OrthoDB" id="9787885at2"/>
<proteinExistence type="predicted"/>
<dbReference type="Proteomes" id="UP000016587">
    <property type="component" value="Chromosome"/>
</dbReference>
<reference evidence="2" key="2">
    <citation type="submission" date="2013-07" db="EMBL/GenBank/DDBJ databases">
        <authorList>
            <person name="Morais-Silva F.O."/>
            <person name="Rezende A.M."/>
            <person name="Pimentel C."/>
            <person name="Resende D.M."/>
            <person name="Santos C.I."/>
            <person name="Clemente C."/>
            <person name="de Oliveira L.M."/>
            <person name="da Silva S.M."/>
            <person name="Costa D.A."/>
            <person name="Varela-Raposo A."/>
            <person name="Horacio E.C.A."/>
            <person name="Matos M."/>
            <person name="Flores O."/>
            <person name="Ruiz J.C."/>
            <person name="Rodrigues-Pousada C."/>
        </authorList>
    </citation>
    <scope>NUCLEOTIDE SEQUENCE [LARGE SCALE GENOMIC DNA]</scope>
    <source>
        <strain evidence="2">ATCC 19364 / DSM 1382 / NCIMB 9332 / VKM B-1759</strain>
    </source>
</reference>
<protein>
    <submittedName>
        <fullName evidence="1">Putative CRISPR-associated protein</fullName>
    </submittedName>
</protein>
<dbReference type="HOGENOM" id="CLU_567281_0_0_7"/>
<accession>T2GE64</accession>
<reference evidence="1 2" key="1">
    <citation type="journal article" date="2013" name="J. Bacteriol.">
        <title>Roles of HynAB and Ech, the only two hydrogenases found in the model sulfate reducer Desulfovibrio gigas.</title>
        <authorList>
            <person name="Morais-Silva F.O."/>
            <person name="Santos C.I."/>
            <person name="Rodrigues R."/>
            <person name="Pereira I.A."/>
            <person name="Rodrigues-Pousada C."/>
        </authorList>
    </citation>
    <scope>NUCLEOTIDE SEQUENCE [LARGE SCALE GENOMIC DNA]</scope>
    <source>
        <strain evidence="2">ATCC 19364 / DSM 1382 / NCIMB 9332 / VKM B-1759</strain>
    </source>
</reference>
<dbReference type="EMBL" id="CP006585">
    <property type="protein sequence ID" value="AGW14192.1"/>
    <property type="molecule type" value="Genomic_DNA"/>
</dbReference>
<dbReference type="PATRIC" id="fig|1121448.10.peg.2402"/>
<dbReference type="STRING" id="1121448.DGI_2449"/>
<evidence type="ECO:0000313" key="1">
    <source>
        <dbReference type="EMBL" id="AGW14192.1"/>
    </source>
</evidence>
<dbReference type="NCBIfam" id="TIGR02165">
    <property type="entry name" value="cas5_6_GSU0054"/>
    <property type="match status" value="1"/>
</dbReference>
<evidence type="ECO:0000313" key="2">
    <source>
        <dbReference type="Proteomes" id="UP000016587"/>
    </source>
</evidence>
<dbReference type="eggNOG" id="ENOG502Z97W">
    <property type="taxonomic scope" value="Bacteria"/>
</dbReference>